<feature type="compositionally biased region" description="Basic and acidic residues" evidence="6">
    <location>
        <begin position="234"/>
        <end position="247"/>
    </location>
</feature>
<evidence type="ECO:0000256" key="4">
    <source>
        <dbReference type="ARBA" id="ARBA00022679"/>
    </source>
</evidence>
<sequence>MNNNILKINAKTWLNIDLDDENLRMFDIYYELLNEWNTKINLTSISGYDEFMLKHVLDSLVPIKLINEHKKNSIHIVDVGTGAGFPGLPIKIINPELKMYLIESKGKKTEFLRHIVDTLNLKEVTIFTDRAEIIGKDPNIRETFDVVMARGVSRLDVLSELTLGLLKIGGIGVFHKGPDSQSELKESLQAIDLMGGKVQSGIKYQIANDRFGTLVKIDKMNKTPEYLPRNPGMPEKRPLNSRFETKP</sequence>
<evidence type="ECO:0008006" key="8">
    <source>
        <dbReference type="Google" id="ProtNLM"/>
    </source>
</evidence>
<evidence type="ECO:0000256" key="6">
    <source>
        <dbReference type="SAM" id="MobiDB-lite"/>
    </source>
</evidence>
<dbReference type="GO" id="GO:0070043">
    <property type="term" value="F:rRNA (guanine-N7-)-methyltransferase activity"/>
    <property type="evidence" value="ECO:0007669"/>
    <property type="project" value="TreeGrafter"/>
</dbReference>
<dbReference type="GO" id="GO:0005829">
    <property type="term" value="C:cytosol"/>
    <property type="evidence" value="ECO:0007669"/>
    <property type="project" value="TreeGrafter"/>
</dbReference>
<dbReference type="EMBL" id="UINC01046254">
    <property type="protein sequence ID" value="SVB54030.1"/>
    <property type="molecule type" value="Genomic_DNA"/>
</dbReference>
<dbReference type="Pfam" id="PF02527">
    <property type="entry name" value="GidB"/>
    <property type="match status" value="1"/>
</dbReference>
<accession>A0A382ETG9</accession>
<gene>
    <name evidence="7" type="ORF">METZ01_LOCUS206884</name>
</gene>
<evidence type="ECO:0000256" key="5">
    <source>
        <dbReference type="ARBA" id="ARBA00022691"/>
    </source>
</evidence>
<proteinExistence type="inferred from homology"/>
<dbReference type="AlphaFoldDB" id="A0A382ETG9"/>
<reference evidence="7" key="1">
    <citation type="submission" date="2018-05" db="EMBL/GenBank/DDBJ databases">
        <authorList>
            <person name="Lanie J.A."/>
            <person name="Ng W.-L."/>
            <person name="Kazmierczak K.M."/>
            <person name="Andrzejewski T.M."/>
            <person name="Davidsen T.M."/>
            <person name="Wayne K.J."/>
            <person name="Tettelin H."/>
            <person name="Glass J.I."/>
            <person name="Rusch D."/>
            <person name="Podicherti R."/>
            <person name="Tsui H.-C.T."/>
            <person name="Winkler M.E."/>
        </authorList>
    </citation>
    <scope>NUCLEOTIDE SEQUENCE</scope>
</reference>
<protein>
    <recommendedName>
        <fullName evidence="8">Ribosomal RNA small subunit methyltransferase G</fullName>
    </recommendedName>
</protein>
<dbReference type="PANTHER" id="PTHR31760">
    <property type="entry name" value="S-ADENOSYL-L-METHIONINE-DEPENDENT METHYLTRANSFERASES SUPERFAMILY PROTEIN"/>
    <property type="match status" value="1"/>
</dbReference>
<dbReference type="SUPFAM" id="SSF53335">
    <property type="entry name" value="S-adenosyl-L-methionine-dependent methyltransferases"/>
    <property type="match status" value="1"/>
</dbReference>
<name>A0A382ETG9_9ZZZZ</name>
<keyword evidence="5" id="KW-0949">S-adenosyl-L-methionine</keyword>
<keyword evidence="1" id="KW-0963">Cytoplasm</keyword>
<keyword evidence="3" id="KW-0489">Methyltransferase</keyword>
<dbReference type="HAMAP" id="MF_00074">
    <property type="entry name" value="16SrRNA_methyltr_G"/>
    <property type="match status" value="1"/>
</dbReference>
<dbReference type="Gene3D" id="3.40.50.150">
    <property type="entry name" value="Vaccinia Virus protein VP39"/>
    <property type="match status" value="1"/>
</dbReference>
<dbReference type="InterPro" id="IPR029063">
    <property type="entry name" value="SAM-dependent_MTases_sf"/>
</dbReference>
<dbReference type="InterPro" id="IPR003682">
    <property type="entry name" value="rRNA_ssu_MeTfrase_G"/>
</dbReference>
<evidence type="ECO:0000313" key="7">
    <source>
        <dbReference type="EMBL" id="SVB54030.1"/>
    </source>
</evidence>
<keyword evidence="4" id="KW-0808">Transferase</keyword>
<feature type="region of interest" description="Disordered" evidence="6">
    <location>
        <begin position="223"/>
        <end position="247"/>
    </location>
</feature>
<dbReference type="NCBIfam" id="TIGR00138">
    <property type="entry name" value="rsmG_gidB"/>
    <property type="match status" value="1"/>
</dbReference>
<evidence type="ECO:0000256" key="3">
    <source>
        <dbReference type="ARBA" id="ARBA00022603"/>
    </source>
</evidence>
<keyword evidence="2" id="KW-0698">rRNA processing</keyword>
<organism evidence="7">
    <name type="scientific">marine metagenome</name>
    <dbReference type="NCBI Taxonomy" id="408172"/>
    <lineage>
        <taxon>unclassified sequences</taxon>
        <taxon>metagenomes</taxon>
        <taxon>ecological metagenomes</taxon>
    </lineage>
</organism>
<evidence type="ECO:0000256" key="1">
    <source>
        <dbReference type="ARBA" id="ARBA00022490"/>
    </source>
</evidence>
<dbReference type="PANTHER" id="PTHR31760:SF0">
    <property type="entry name" value="S-ADENOSYL-L-METHIONINE-DEPENDENT METHYLTRANSFERASES SUPERFAMILY PROTEIN"/>
    <property type="match status" value="1"/>
</dbReference>
<evidence type="ECO:0000256" key="2">
    <source>
        <dbReference type="ARBA" id="ARBA00022552"/>
    </source>
</evidence>
<dbReference type="FunFam" id="3.40.50.150:FF:000041">
    <property type="entry name" value="Ribosomal RNA small subunit methyltransferase G"/>
    <property type="match status" value="1"/>
</dbReference>